<evidence type="ECO:0000313" key="1">
    <source>
        <dbReference type="EMBL" id="KKT57883.1"/>
    </source>
</evidence>
<dbReference type="EMBL" id="LCIN01000001">
    <property type="protein sequence ID" value="KKT57883.1"/>
    <property type="molecule type" value="Genomic_DNA"/>
</dbReference>
<dbReference type="SUPFAM" id="SSF54197">
    <property type="entry name" value="HIT-like"/>
    <property type="match status" value="1"/>
</dbReference>
<accession>A0A0G1IGB8</accession>
<dbReference type="Proteomes" id="UP000033977">
    <property type="component" value="Unassembled WGS sequence"/>
</dbReference>
<protein>
    <recommendedName>
        <fullName evidence="3">HIT domain-containing protein</fullName>
    </recommendedName>
</protein>
<dbReference type="AlphaFoldDB" id="A0A0G1IGB8"/>
<organism evidence="1 2">
    <name type="scientific">Candidatus Giovannonibacteria bacterium GW2011_GWB1_44_23</name>
    <dbReference type="NCBI Taxonomy" id="1618652"/>
    <lineage>
        <taxon>Bacteria</taxon>
        <taxon>Candidatus Giovannoniibacteriota</taxon>
    </lineage>
</organism>
<reference evidence="1 2" key="1">
    <citation type="journal article" date="2015" name="Nature">
        <title>rRNA introns, odd ribosomes, and small enigmatic genomes across a large radiation of phyla.</title>
        <authorList>
            <person name="Brown C.T."/>
            <person name="Hug L.A."/>
            <person name="Thomas B.C."/>
            <person name="Sharon I."/>
            <person name="Castelle C.J."/>
            <person name="Singh A."/>
            <person name="Wilkins M.J."/>
            <person name="Williams K.H."/>
            <person name="Banfield J.F."/>
        </authorList>
    </citation>
    <scope>NUCLEOTIDE SEQUENCE [LARGE SCALE GENOMIC DNA]</scope>
</reference>
<evidence type="ECO:0008006" key="3">
    <source>
        <dbReference type="Google" id="ProtNLM"/>
    </source>
</evidence>
<proteinExistence type="predicted"/>
<evidence type="ECO:0000313" key="2">
    <source>
        <dbReference type="Proteomes" id="UP000033977"/>
    </source>
</evidence>
<dbReference type="InterPro" id="IPR036265">
    <property type="entry name" value="HIT-like_sf"/>
</dbReference>
<gene>
    <name evidence="1" type="ORF">UW49_C0001G0067</name>
</gene>
<comment type="caution">
    <text evidence="1">The sequence shown here is derived from an EMBL/GenBank/DDBJ whole genome shotgun (WGS) entry which is preliminary data.</text>
</comment>
<name>A0A0G1IGB8_9BACT</name>
<sequence>MPKGVIRKYPGRIYPGGLKVLYGGTRTGIRLDRPWQLPIRTDPVKCPFCRGEEKVLKTFDNGWLLLENRFTPHSYHKMIIPPSCWSENKLRILGGVKEIEKALFDVCSLISDVNAEMWVQAYVGALAGQNISHLHYHVLAPERFDSTDSSAKQSEALLNVQKNEQALIDLLGNSDKIFLNDYGIKVVIESIFRAGQCFVVSTGGGGLMTQPPDVLAWAFSKTVQAYANAFRSKQGLAPDFQIFFKFLGTSFVYGSYLPILNHQGTTETVGAILSGGPFVHPWTPEETLEALQKVS</sequence>